<dbReference type="Gene3D" id="2.160.20.80">
    <property type="entry name" value="E3 ubiquitin-protein ligase SopA"/>
    <property type="match status" value="1"/>
</dbReference>
<dbReference type="SUPFAM" id="SSF141571">
    <property type="entry name" value="Pentapeptide repeat-like"/>
    <property type="match status" value="1"/>
</dbReference>
<dbReference type="EMBL" id="JBBLXS010001545">
    <property type="protein sequence ID" value="MEK0189713.1"/>
    <property type="molecule type" value="Genomic_DNA"/>
</dbReference>
<evidence type="ECO:0000313" key="1">
    <source>
        <dbReference type="EMBL" id="MEK0189713.1"/>
    </source>
</evidence>
<evidence type="ECO:0000313" key="2">
    <source>
        <dbReference type="Proteomes" id="UP001384579"/>
    </source>
</evidence>
<keyword evidence="2" id="KW-1185">Reference proteome</keyword>
<dbReference type="Proteomes" id="UP001384579">
    <property type="component" value="Unassembled WGS sequence"/>
</dbReference>
<reference evidence="1 2" key="1">
    <citation type="journal article" date="2020" name="Harmful Algae">
        <title>Molecular and morphological characterization of a novel dihydroanatoxin-a producing Microcoleus species (cyanobacteria) from the Russian River, California, USA.</title>
        <authorList>
            <person name="Conklin K.Y."/>
            <person name="Stancheva R."/>
            <person name="Otten T.G."/>
            <person name="Fadness R."/>
            <person name="Boyer G.L."/>
            <person name="Read B."/>
            <person name="Zhang X."/>
            <person name="Sheath R.G."/>
        </authorList>
    </citation>
    <scope>NUCLEOTIDE SEQUENCE [LARGE SCALE GENOMIC DNA]</scope>
    <source>
        <strain evidence="1 2">PTRS2</strain>
    </source>
</reference>
<dbReference type="RefSeq" id="WP_340521804.1">
    <property type="nucleotide sequence ID" value="NZ_JBBLXS010001545.1"/>
</dbReference>
<organism evidence="1 2">
    <name type="scientific">Microcoleus anatoxicus PTRS2</name>
    <dbReference type="NCBI Taxonomy" id="2705321"/>
    <lineage>
        <taxon>Bacteria</taxon>
        <taxon>Bacillati</taxon>
        <taxon>Cyanobacteriota</taxon>
        <taxon>Cyanophyceae</taxon>
        <taxon>Oscillatoriophycideae</taxon>
        <taxon>Oscillatoriales</taxon>
        <taxon>Microcoleaceae</taxon>
        <taxon>Microcoleus</taxon>
        <taxon>Microcoleus anatoxicus</taxon>
    </lineage>
</organism>
<name>A0ABU8Z019_9CYAN</name>
<accession>A0ABU8Z019</accession>
<protein>
    <submittedName>
        <fullName evidence="1">Pentapeptide repeat-containing protein</fullName>
    </submittedName>
</protein>
<proteinExistence type="predicted"/>
<comment type="caution">
    <text evidence="1">The sequence shown here is derived from an EMBL/GenBank/DDBJ whole genome shotgun (WGS) entry which is preliminary data.</text>
</comment>
<sequence length="74" mass="8672">MNAEELLRRYADGERDFEGVDLRRVDLCNANLSGINLRNSYIEESGLIHINLSGANLYQFYMKLHRMKILFRGH</sequence>
<dbReference type="Pfam" id="PF00805">
    <property type="entry name" value="Pentapeptide"/>
    <property type="match status" value="1"/>
</dbReference>
<dbReference type="InterPro" id="IPR001646">
    <property type="entry name" value="5peptide_repeat"/>
</dbReference>
<gene>
    <name evidence="1" type="ORF">WMG39_33440</name>
</gene>